<dbReference type="RefSeq" id="WP_185694866.1">
    <property type="nucleotide sequence ID" value="NZ_JACHVA010000140.1"/>
</dbReference>
<dbReference type="Pfam" id="PF04254">
    <property type="entry name" value="DUF432"/>
    <property type="match status" value="1"/>
</dbReference>
<dbReference type="InterPro" id="IPR007366">
    <property type="entry name" value="DUF432"/>
</dbReference>
<dbReference type="AlphaFoldDB" id="A0A7X1E626"/>
<proteinExistence type="predicted"/>
<keyword evidence="3" id="KW-1185">Reference proteome</keyword>
<dbReference type="Proteomes" id="UP000525652">
    <property type="component" value="Unassembled WGS sequence"/>
</dbReference>
<organism evidence="2 3">
    <name type="scientific">Puniceicoccus vermicola</name>
    <dbReference type="NCBI Taxonomy" id="388746"/>
    <lineage>
        <taxon>Bacteria</taxon>
        <taxon>Pseudomonadati</taxon>
        <taxon>Verrucomicrobiota</taxon>
        <taxon>Opitutia</taxon>
        <taxon>Puniceicoccales</taxon>
        <taxon>Puniceicoccaceae</taxon>
        <taxon>Puniceicoccus</taxon>
    </lineage>
</organism>
<evidence type="ECO:0000256" key="1">
    <source>
        <dbReference type="SAM" id="MobiDB-lite"/>
    </source>
</evidence>
<reference evidence="2 3" key="1">
    <citation type="submission" date="2020-07" db="EMBL/GenBank/DDBJ databases">
        <authorList>
            <person name="Feng X."/>
        </authorList>
    </citation>
    <scope>NUCLEOTIDE SEQUENCE [LARGE SCALE GENOMIC DNA]</scope>
    <source>
        <strain evidence="2 3">JCM14086</strain>
    </source>
</reference>
<sequence>MEPNSPELPKETTAGGNLPVEGVWNPRHLEDGDSVHWQCGPMRIHARRSDQDWSLVSRTINDNLEKARDPEVTSADWTYWPLGRGESVIRFRPVLPDRPLVVKPENPLMIPVSVKVSFYISIPVSVEVLAGKDDGTALPLSIFPSLRLSDTWFGSRSDGSLCYALKTPARRRLEDVAREEHLAICPVLVVNDSDETLQCEMINVDGKFLELYLGSDGLWTNPVKVRYNGREAVSQVDFDYNPPQNSPNPVRVAEARERPQRGFFRKTFRF</sequence>
<gene>
    <name evidence="2" type="ORF">H5P30_20915</name>
</gene>
<protein>
    <submittedName>
        <fullName evidence="2">DUF432 domain-containing protein</fullName>
    </submittedName>
</protein>
<dbReference type="EMBL" id="JACHVA010000140">
    <property type="protein sequence ID" value="MBC2604250.1"/>
    <property type="molecule type" value="Genomic_DNA"/>
</dbReference>
<feature type="region of interest" description="Disordered" evidence="1">
    <location>
        <begin position="1"/>
        <end position="20"/>
    </location>
</feature>
<comment type="caution">
    <text evidence="2">The sequence shown here is derived from an EMBL/GenBank/DDBJ whole genome shotgun (WGS) entry which is preliminary data.</text>
</comment>
<accession>A0A7X1E626</accession>
<evidence type="ECO:0000313" key="3">
    <source>
        <dbReference type="Proteomes" id="UP000525652"/>
    </source>
</evidence>
<evidence type="ECO:0000313" key="2">
    <source>
        <dbReference type="EMBL" id="MBC2604250.1"/>
    </source>
</evidence>
<name>A0A7X1E626_9BACT</name>